<feature type="compositionally biased region" description="Polar residues" evidence="2">
    <location>
        <begin position="29"/>
        <end position="47"/>
    </location>
</feature>
<dbReference type="EMBL" id="AEYP01001385">
    <property type="status" value="NOT_ANNOTATED_CDS"/>
    <property type="molecule type" value="Genomic_DNA"/>
</dbReference>
<dbReference type="PANTHER" id="PTHR14492:SF4">
    <property type="entry name" value="CILIOGENESIS AND PLANAR POLARITY EFFECTOR 1"/>
    <property type="match status" value="1"/>
</dbReference>
<dbReference type="GO" id="GO:0060271">
    <property type="term" value="P:cilium assembly"/>
    <property type="evidence" value="ECO:0007669"/>
    <property type="project" value="TreeGrafter"/>
</dbReference>
<dbReference type="InParanoid" id="M3YTX9"/>
<dbReference type="HOGENOM" id="CLU_261289_0_0_1"/>
<dbReference type="GeneTree" id="ENSGT00800000124150"/>
<dbReference type="PANTHER" id="PTHR14492">
    <property type="entry name" value="JBTS17"/>
    <property type="match status" value="1"/>
</dbReference>
<reference evidence="3" key="1">
    <citation type="submission" date="2024-06" db="UniProtKB">
        <authorList>
            <consortium name="Ensembl"/>
        </authorList>
    </citation>
    <scope>IDENTIFICATION</scope>
</reference>
<dbReference type="EMBL" id="AEYP01001389">
    <property type="status" value="NOT_ANNOTATED_CDS"/>
    <property type="molecule type" value="Genomic_DNA"/>
</dbReference>
<accession>M3YTX9</accession>
<evidence type="ECO:0000313" key="3">
    <source>
        <dbReference type="Ensembl" id="ENSMPUP00000014789.1"/>
    </source>
</evidence>
<feature type="compositionally biased region" description="Polar residues" evidence="2">
    <location>
        <begin position="162"/>
        <end position="174"/>
    </location>
</feature>
<organism evidence="3">
    <name type="scientific">Mustela putorius furo</name>
    <name type="common">European domestic ferret</name>
    <name type="synonym">Mustela furo</name>
    <dbReference type="NCBI Taxonomy" id="9669"/>
    <lineage>
        <taxon>Eukaryota</taxon>
        <taxon>Metazoa</taxon>
        <taxon>Chordata</taxon>
        <taxon>Craniata</taxon>
        <taxon>Vertebrata</taxon>
        <taxon>Euteleostomi</taxon>
        <taxon>Mammalia</taxon>
        <taxon>Eutheria</taxon>
        <taxon>Laurasiatheria</taxon>
        <taxon>Carnivora</taxon>
        <taxon>Caniformia</taxon>
        <taxon>Musteloidea</taxon>
        <taxon>Mustelidae</taxon>
        <taxon>Mustelinae</taxon>
        <taxon>Mustela</taxon>
    </lineage>
</organism>
<dbReference type="EMBL" id="AEYP01001392">
    <property type="status" value="NOT_ANNOTATED_CDS"/>
    <property type="molecule type" value="Genomic_DNA"/>
</dbReference>
<dbReference type="EMBL" id="AEYP01001387">
    <property type="status" value="NOT_ANNOTATED_CDS"/>
    <property type="molecule type" value="Genomic_DNA"/>
</dbReference>
<dbReference type="EMBL" id="AEYP01001391">
    <property type="status" value="NOT_ANNOTATED_CDS"/>
    <property type="molecule type" value="Genomic_DNA"/>
</dbReference>
<dbReference type="eggNOG" id="ENOG502TD6K">
    <property type="taxonomic scope" value="Eukaryota"/>
</dbReference>
<dbReference type="Ensembl" id="ENSMPUT00000015024.1">
    <property type="protein sequence ID" value="ENSMPUP00000014789.1"/>
    <property type="gene ID" value="ENSMPUG00000014900.1"/>
</dbReference>
<dbReference type="Pfam" id="PF15392">
    <property type="entry name" value="Joubert"/>
    <property type="match status" value="1"/>
</dbReference>
<feature type="region of interest" description="Disordered" evidence="2">
    <location>
        <begin position="19"/>
        <end position="57"/>
    </location>
</feature>
<feature type="compositionally biased region" description="Basic and acidic residues" evidence="2">
    <location>
        <begin position="488"/>
        <end position="497"/>
    </location>
</feature>
<feature type="region of interest" description="Disordered" evidence="2">
    <location>
        <begin position="471"/>
        <end position="519"/>
    </location>
</feature>
<evidence type="ECO:0000256" key="1">
    <source>
        <dbReference type="SAM" id="Coils"/>
    </source>
</evidence>
<feature type="region of interest" description="Disordered" evidence="2">
    <location>
        <begin position="1258"/>
        <end position="1303"/>
    </location>
</feature>
<feature type="region of interest" description="Disordered" evidence="2">
    <location>
        <begin position="107"/>
        <end position="174"/>
    </location>
</feature>
<protein>
    <submittedName>
        <fullName evidence="3">Ciliogenesis and planar polarity effector 1</fullName>
    </submittedName>
</protein>
<dbReference type="OMA" id="QDCPRYK"/>
<proteinExistence type="predicted"/>
<feature type="compositionally biased region" description="Polar residues" evidence="2">
    <location>
        <begin position="112"/>
        <end position="121"/>
    </location>
</feature>
<dbReference type="STRING" id="9669.ENSMPUP00000014789"/>
<dbReference type="EMBL" id="AEYP01001383">
    <property type="status" value="NOT_ANNOTATED_CDS"/>
    <property type="molecule type" value="Genomic_DNA"/>
</dbReference>
<dbReference type="InterPro" id="IPR028236">
    <property type="entry name" value="CPLANE1"/>
</dbReference>
<feature type="coiled-coil region" evidence="1">
    <location>
        <begin position="792"/>
        <end position="819"/>
    </location>
</feature>
<dbReference type="EMBL" id="AEYP01001388">
    <property type="status" value="NOT_ANNOTATED_CDS"/>
    <property type="molecule type" value="Genomic_DNA"/>
</dbReference>
<feature type="compositionally biased region" description="Basic and acidic residues" evidence="2">
    <location>
        <begin position="141"/>
        <end position="151"/>
    </location>
</feature>
<dbReference type="GO" id="GO:0035869">
    <property type="term" value="C:ciliary transition zone"/>
    <property type="evidence" value="ECO:0007669"/>
    <property type="project" value="TreeGrafter"/>
</dbReference>
<evidence type="ECO:0000256" key="2">
    <source>
        <dbReference type="SAM" id="MobiDB-lite"/>
    </source>
</evidence>
<dbReference type="EMBL" id="AEYP01001390">
    <property type="status" value="NOT_ANNOTATED_CDS"/>
    <property type="molecule type" value="Genomic_DNA"/>
</dbReference>
<dbReference type="EMBL" id="AEYP01001384">
    <property type="status" value="NOT_ANNOTATED_CDS"/>
    <property type="molecule type" value="Genomic_DNA"/>
</dbReference>
<sequence length="1303" mass="145871">MEKKSTEHKCAQIAAFKDESSSVPPFVSNGVSVASQTPVPPLQQTQRNEPRVQLPDSSDSVRQMLQDEMFKLVQLQQINFMSLMQIVGSPFTNFPDIHQHLQQPQPVPLVGSQVSNPTRGSNDADDTSRNFKESSFIKPQSRGEDTTEPGKKSPHCHKGIVQSDQDSNGNLQNVPHESVPLCQLEDLPPNTGLTPASQILPATALSPAPAGNTPFYLLSPSSPIPKTPRLIPAAKSFRPGDGFPLLQFQSKHEFKSLSFHTGRVPQVPFRLLPQPREAWGLSDSFQPPLPQRTMHTTSVSHLNLSHCNTEAIKKAVEQKKWAEPIITEIPKHVNLDQCVGQENLTPQQDSSVFIKPGKLLDIKPGPLEISPQNSFGLPLLHLQLKPPYIVSSASRASGTIPSIPTRTGGEERRYPRLSLLHSCLSPENMYKTPQLIPLENLLAFKQSQEKLTHNLFERGDSGHLQLLNVKIEPSEMRQGKKNRQRRRAEKELQEKRSEKLKRKPRVAFQPEGSLVNDNDSEIVMKPKEQEHPGSQPLDDFDIPFEMLQEDINTSAGLHFMASVRKKAVECQDASTNTDPDKKATSEEVVSECGKNQQIISSISEHEPLNVPQVLAPDVCLNLKLHTEISEEPSSPSPSGLVRNTYINVIDIKADDLQELPVKEGPSNDTITKQPSDHLEIPSSAELHYMAASVINTVPLHTVKTEESANSTMDLFFKSAKMSPPCLDERSWRAGSTEVKNTGIASPIPSELQQDKDMLKPDFQVKKQNLKSAAAEDDPPWELLQDVSAARRLERLTSKLQEIDEQLLAIQNIAENIEQDCPRYKLLDRHCDKVEPEDHIELSSSPESERTLASKASGISEGLVHFLTHTNKDAQCAKEETSEAEFSVTETHSSQKTCVFPSADSALSLFSDQNTTSPGVNNSDELFERGTVDPLQLTGLTDIGDIIEDLITKDGVSREELGLTEQQAKSICRIQHSSGRRTQRTEKERREIQVWMKRKRKERMAEYLHQLAERRGREHDPFCPRSNPFYMTSREIRLRQKMKKEKDRSLLSDHYRRRVSQAHSLMNELLTESVQLPTAAQKALPNKPRAAPLSQEQHCLSPRRENQHGHNIPVNQPGKFRYISRPSYIRKGKPQGLPWPCVKGSGAPCRVQCTRNHVTAELSPQSKQVCVEYEREETMVSPWMVPSRIRTILQESHGSLLQDLSAVEEEQEPPSRGADSVSESTGSILSKLDWKAIEDMVAGVEDKSLSVHRAWDLTRPKIPLGRPGPGVKKNQRPPTCPVPSSLQKLGKRTREECSAWQIRS</sequence>
<feature type="region of interest" description="Disordered" evidence="2">
    <location>
        <begin position="1204"/>
        <end position="1223"/>
    </location>
</feature>
<keyword evidence="1" id="KW-0175">Coiled coil</keyword>
<name>M3YTX9_MUSPF</name>
<dbReference type="EMBL" id="AEYP01001386">
    <property type="status" value="NOT_ANNOTATED_CDS"/>
    <property type="molecule type" value="Genomic_DNA"/>
</dbReference>